<dbReference type="GeneID" id="106755012"/>
<keyword evidence="2" id="KW-1185">Reference proteome</keyword>
<dbReference type="RefSeq" id="XP_014492591.1">
    <property type="nucleotide sequence ID" value="XM_014637105.1"/>
</dbReference>
<evidence type="ECO:0000313" key="3">
    <source>
        <dbReference type="RefSeq" id="XP_014492591.1"/>
    </source>
</evidence>
<dbReference type="KEGG" id="vra:106755012"/>
<dbReference type="STRING" id="3916.A0A1S3TFN9"/>
<organism evidence="2 3">
    <name type="scientific">Vigna radiata var. radiata</name>
    <name type="common">Mung bean</name>
    <name type="synonym">Phaseolus aureus</name>
    <dbReference type="NCBI Taxonomy" id="3916"/>
    <lineage>
        <taxon>Eukaryota</taxon>
        <taxon>Viridiplantae</taxon>
        <taxon>Streptophyta</taxon>
        <taxon>Embryophyta</taxon>
        <taxon>Tracheophyta</taxon>
        <taxon>Spermatophyta</taxon>
        <taxon>Magnoliopsida</taxon>
        <taxon>eudicotyledons</taxon>
        <taxon>Gunneridae</taxon>
        <taxon>Pentapetalae</taxon>
        <taxon>rosids</taxon>
        <taxon>fabids</taxon>
        <taxon>Fabales</taxon>
        <taxon>Fabaceae</taxon>
        <taxon>Papilionoideae</taxon>
        <taxon>50 kb inversion clade</taxon>
        <taxon>NPAAA clade</taxon>
        <taxon>indigoferoid/millettioid clade</taxon>
        <taxon>Phaseoleae</taxon>
        <taxon>Vigna</taxon>
    </lineage>
</organism>
<evidence type="ECO:0000313" key="2">
    <source>
        <dbReference type="Proteomes" id="UP000087766"/>
    </source>
</evidence>
<sequence>MPPITFTSEDFHAPDLEQDDPMVITLEIACYEVSKVLIDQGSSVNILYWKTFQQMDLSDDLIVPFHEHIVGFAGERVDRRGYVDLRTRLGTSREGEEKKVITVRADQKTARECYVAGLKLYPRACRAKVARSELAMANLDPRINTDDRIEPHKELHPIRIGVKDGQTTMAASGLDPILEKELKTILLKNRDLFVWSATDMPGIHPSIMTHRLALFKEAKPVVQKKRRLGAEKAATVNNGVKKLKEASFIHEVTYTTWLANVVMVKKTNGKWRMCTDYTDLNKACPKDSHPLPNIDSLVDGASNHKMLSFLNAYSGYNKIPMHAPDREKTTFITDRGNYCYDVM</sequence>
<dbReference type="Gene3D" id="3.30.70.270">
    <property type="match status" value="1"/>
</dbReference>
<name>A0A1S3TFN9_VIGRR</name>
<evidence type="ECO:0000259" key="1">
    <source>
        <dbReference type="Pfam" id="PF00078"/>
    </source>
</evidence>
<dbReference type="InterPro" id="IPR043502">
    <property type="entry name" value="DNA/RNA_pol_sf"/>
</dbReference>
<dbReference type="Proteomes" id="UP000087766">
    <property type="component" value="Unplaced"/>
</dbReference>
<proteinExistence type="predicted"/>
<dbReference type="SUPFAM" id="SSF56672">
    <property type="entry name" value="DNA/RNA polymerases"/>
    <property type="match status" value="1"/>
</dbReference>
<dbReference type="AlphaFoldDB" id="A0A1S3TFN9"/>
<protein>
    <submittedName>
        <fullName evidence="3">Uncharacterized protein LOC106755012</fullName>
    </submittedName>
</protein>
<dbReference type="PANTHER" id="PTHR24559">
    <property type="entry name" value="TRANSPOSON TY3-I GAG-POL POLYPROTEIN"/>
    <property type="match status" value="1"/>
</dbReference>
<dbReference type="InterPro" id="IPR053134">
    <property type="entry name" value="RNA-dir_DNA_polymerase"/>
</dbReference>
<dbReference type="OrthoDB" id="1928766at2759"/>
<dbReference type="PANTHER" id="PTHR24559:SF444">
    <property type="entry name" value="REVERSE TRANSCRIPTASE DOMAIN-CONTAINING PROTEIN"/>
    <property type="match status" value="1"/>
</dbReference>
<feature type="domain" description="Reverse transcriptase" evidence="1">
    <location>
        <begin position="264"/>
        <end position="335"/>
    </location>
</feature>
<dbReference type="CDD" id="cd01647">
    <property type="entry name" value="RT_LTR"/>
    <property type="match status" value="1"/>
</dbReference>
<accession>A0A1S3TFN9</accession>
<dbReference type="Pfam" id="PF00078">
    <property type="entry name" value="RVT_1"/>
    <property type="match status" value="1"/>
</dbReference>
<reference evidence="3" key="1">
    <citation type="submission" date="2025-08" db="UniProtKB">
        <authorList>
            <consortium name="RefSeq"/>
        </authorList>
    </citation>
    <scope>IDENTIFICATION</scope>
    <source>
        <tissue evidence="3">Leaf</tissue>
    </source>
</reference>
<dbReference type="InterPro" id="IPR043128">
    <property type="entry name" value="Rev_trsase/Diguanyl_cyclase"/>
</dbReference>
<dbReference type="InterPro" id="IPR000477">
    <property type="entry name" value="RT_dom"/>
</dbReference>
<dbReference type="Gene3D" id="3.10.10.10">
    <property type="entry name" value="HIV Type 1 Reverse Transcriptase, subunit A, domain 1"/>
    <property type="match status" value="1"/>
</dbReference>
<gene>
    <name evidence="3" type="primary">LOC106755012</name>
</gene>